<dbReference type="Proteomes" id="UP000301870">
    <property type="component" value="Chromosome 23"/>
</dbReference>
<dbReference type="RefSeq" id="XP_022826981.1">
    <property type="nucleotide sequence ID" value="XM_022971213.1"/>
</dbReference>
<feature type="region of interest" description="Disordered" evidence="1">
    <location>
        <begin position="410"/>
        <end position="429"/>
    </location>
</feature>
<dbReference type="GO" id="GO:0015074">
    <property type="term" value="P:DNA integration"/>
    <property type="evidence" value="ECO:0007669"/>
    <property type="project" value="InterPro"/>
</dbReference>
<dbReference type="OrthoDB" id="8036689at2759"/>
<dbReference type="InterPro" id="IPR001584">
    <property type="entry name" value="Integrase_cat-core"/>
</dbReference>
<dbReference type="InterPro" id="IPR012337">
    <property type="entry name" value="RNaseH-like_sf"/>
</dbReference>
<dbReference type="PANTHER" id="PTHR47331:SF1">
    <property type="entry name" value="GAG-LIKE PROTEIN"/>
    <property type="match status" value="1"/>
</dbReference>
<organism evidence="3 4">
    <name type="scientific">Spodoptera litura</name>
    <name type="common">Asian cotton leafworm</name>
    <dbReference type="NCBI Taxonomy" id="69820"/>
    <lineage>
        <taxon>Eukaryota</taxon>
        <taxon>Metazoa</taxon>
        <taxon>Ecdysozoa</taxon>
        <taxon>Arthropoda</taxon>
        <taxon>Hexapoda</taxon>
        <taxon>Insecta</taxon>
        <taxon>Pterygota</taxon>
        <taxon>Neoptera</taxon>
        <taxon>Endopterygota</taxon>
        <taxon>Lepidoptera</taxon>
        <taxon>Glossata</taxon>
        <taxon>Ditrysia</taxon>
        <taxon>Noctuoidea</taxon>
        <taxon>Noctuidae</taxon>
        <taxon>Amphipyrinae</taxon>
        <taxon>Spodoptera</taxon>
    </lineage>
</organism>
<dbReference type="AlphaFoldDB" id="A0A9J7EA24"/>
<evidence type="ECO:0000256" key="1">
    <source>
        <dbReference type="SAM" id="MobiDB-lite"/>
    </source>
</evidence>
<evidence type="ECO:0000259" key="2">
    <source>
        <dbReference type="PROSITE" id="PS50994"/>
    </source>
</evidence>
<dbReference type="SUPFAM" id="SSF53098">
    <property type="entry name" value="Ribonuclease H-like"/>
    <property type="match status" value="1"/>
</dbReference>
<dbReference type="GeneID" id="111356740"/>
<dbReference type="Pfam" id="PF17921">
    <property type="entry name" value="Integrase_H2C2"/>
    <property type="match status" value="1"/>
</dbReference>
<dbReference type="KEGG" id="sliu:111356740"/>
<accession>A0A9J7EA24</accession>
<keyword evidence="3" id="KW-1185">Reference proteome</keyword>
<reference evidence="4" key="1">
    <citation type="submission" date="2025-08" db="UniProtKB">
        <authorList>
            <consortium name="RefSeq"/>
        </authorList>
    </citation>
    <scope>IDENTIFICATION</scope>
    <source>
        <strain evidence="4">Ishihara</strain>
        <tissue evidence="4">Whole body</tissue>
    </source>
</reference>
<name>A0A9J7EA24_SPOLT</name>
<dbReference type="Gene3D" id="3.30.420.10">
    <property type="entry name" value="Ribonuclease H-like superfamily/Ribonuclease H"/>
    <property type="match status" value="1"/>
</dbReference>
<dbReference type="InterPro" id="IPR036397">
    <property type="entry name" value="RNaseH_sf"/>
</dbReference>
<dbReference type="PROSITE" id="PS50994">
    <property type="entry name" value="INTEGRASE"/>
    <property type="match status" value="1"/>
</dbReference>
<gene>
    <name evidence="4" type="primary">LOC111356740</name>
</gene>
<evidence type="ECO:0000313" key="4">
    <source>
        <dbReference type="RefSeq" id="XP_022826981.1"/>
    </source>
</evidence>
<evidence type="ECO:0000313" key="3">
    <source>
        <dbReference type="Proteomes" id="UP000301870"/>
    </source>
</evidence>
<dbReference type="PANTHER" id="PTHR47331">
    <property type="entry name" value="PHD-TYPE DOMAIN-CONTAINING PROTEIN"/>
    <property type="match status" value="1"/>
</dbReference>
<sequence length="429" mass="49316">MIVLSWINSPTHKLQTFVKHKVTDILKHTEPQTWYYVPTKQNPADIITKCTNAQQLLHTPLWFSGPDFLRNDDKHSWPHQPGHLSVSDLPEVRSQTHLTHKHVTDNNSFIYKYSNFNKLTRIVAYILRFIHYCKHKQSKLNQINIKKRQQMRIGDVMPLSTSELNSARYQLAKLVQLDLFFEEYQLLLHNKQLPTSHKLNSLNPFIGDDNLIRVGGRLAQSPYNYDRKFPILLHSAHYITQIIFSTYHITLLHAGPQLLLSHIRQTFWPISGRNLARKTTQSCVTCKRFKGKTVTPIMGQLPEQRLHANFVFSDVGVDYAGPIMINNRKGRGSVLVKSYICIFICFAVKAVHLELVTDLTTESYIAAINRFISRRGKPNNIYSDNGKNLVGAARMVTNFLRNHDVRLRHGTAAASSPNRTSTPTFLETL</sequence>
<proteinExistence type="predicted"/>
<feature type="compositionally biased region" description="Polar residues" evidence="1">
    <location>
        <begin position="413"/>
        <end position="429"/>
    </location>
</feature>
<dbReference type="InterPro" id="IPR041588">
    <property type="entry name" value="Integrase_H2C2"/>
</dbReference>
<dbReference type="GO" id="GO:0003676">
    <property type="term" value="F:nucleic acid binding"/>
    <property type="evidence" value="ECO:0007669"/>
    <property type="project" value="InterPro"/>
</dbReference>
<protein>
    <submittedName>
        <fullName evidence="4">Uncharacterized protein LOC111356740</fullName>
    </submittedName>
</protein>
<feature type="domain" description="Integrase catalytic" evidence="2">
    <location>
        <begin position="298"/>
        <end position="429"/>
    </location>
</feature>